<keyword evidence="7" id="KW-0325">Glycoprotein</keyword>
<feature type="transmembrane region" description="Helical" evidence="9">
    <location>
        <begin position="622"/>
        <end position="645"/>
    </location>
</feature>
<dbReference type="PROSITE" id="PS50261">
    <property type="entry name" value="G_PROTEIN_RECEP_F2_4"/>
    <property type="match status" value="1"/>
</dbReference>
<feature type="region of interest" description="Disordered" evidence="8">
    <location>
        <begin position="180"/>
        <end position="213"/>
    </location>
</feature>
<feature type="transmembrane region" description="Helical" evidence="9">
    <location>
        <begin position="666"/>
        <end position="689"/>
    </location>
</feature>
<feature type="compositionally biased region" description="Polar residues" evidence="8">
    <location>
        <begin position="741"/>
        <end position="752"/>
    </location>
</feature>
<dbReference type="GO" id="GO:0004930">
    <property type="term" value="F:G protein-coupled receptor activity"/>
    <property type="evidence" value="ECO:0007669"/>
    <property type="project" value="InterPro"/>
</dbReference>
<dbReference type="Gene3D" id="3.10.100.10">
    <property type="entry name" value="Mannose-Binding Protein A, subunit A"/>
    <property type="match status" value="1"/>
</dbReference>
<reference evidence="15" key="1">
    <citation type="journal article" date="2017" name="bioRxiv">
        <title>Comparative analysis of the genomes of Stylophora pistillata and Acropora digitifera provides evidence for extensive differences between species of corals.</title>
        <authorList>
            <person name="Voolstra C.R."/>
            <person name="Li Y."/>
            <person name="Liew Y.J."/>
            <person name="Baumgarten S."/>
            <person name="Zoccola D."/>
            <person name="Flot J.-F."/>
            <person name="Tambutte S."/>
            <person name="Allemand D."/>
            <person name="Aranda M."/>
        </authorList>
    </citation>
    <scope>NUCLEOTIDE SEQUENCE [LARGE SCALE GENOMIC DNA]</scope>
</reference>
<dbReference type="InterPro" id="IPR000203">
    <property type="entry name" value="GPS"/>
</dbReference>
<dbReference type="FunFam" id="1.20.1070.10:FF:000058">
    <property type="entry name" value="Adhesion G protein-coupled receptor F5"/>
    <property type="match status" value="1"/>
</dbReference>
<keyword evidence="4 9" id="KW-1133">Transmembrane helix</keyword>
<dbReference type="InterPro" id="IPR000832">
    <property type="entry name" value="GPCR_2_secretin-like"/>
</dbReference>
<dbReference type="InterPro" id="IPR016187">
    <property type="entry name" value="CTDL_fold"/>
</dbReference>
<comment type="similarity">
    <text evidence="2">Belongs to the G-protein coupled receptor 2 family. Adhesion G-protein coupled receptor (ADGR) subfamily.</text>
</comment>
<dbReference type="InterPro" id="IPR001304">
    <property type="entry name" value="C-type_lectin-like"/>
</dbReference>
<name>A0A2B4S8W6_STYPI</name>
<dbReference type="Pfam" id="PF01825">
    <property type="entry name" value="GPS"/>
    <property type="match status" value="1"/>
</dbReference>
<feature type="compositionally biased region" description="Basic and acidic residues" evidence="8">
    <location>
        <begin position="754"/>
        <end position="768"/>
    </location>
</feature>
<feature type="region of interest" description="Disordered" evidence="8">
    <location>
        <begin position="741"/>
        <end position="841"/>
    </location>
</feature>
<feature type="compositionally biased region" description="Basic and acidic residues" evidence="8">
    <location>
        <begin position="800"/>
        <end position="841"/>
    </location>
</feature>
<gene>
    <name evidence="14" type="primary">LPHN3</name>
    <name evidence="14" type="ORF">AWC38_SpisGene10336</name>
</gene>
<evidence type="ECO:0000256" key="8">
    <source>
        <dbReference type="SAM" id="MobiDB-lite"/>
    </source>
</evidence>
<feature type="transmembrane region" description="Helical" evidence="9">
    <location>
        <begin position="695"/>
        <end position="718"/>
    </location>
</feature>
<keyword evidence="5 9" id="KW-0472">Membrane</keyword>
<dbReference type="InterPro" id="IPR057244">
    <property type="entry name" value="GAIN_B"/>
</dbReference>
<feature type="domain" description="G-protein coupled receptors family 2 profile 2" evidence="13">
    <location>
        <begin position="476"/>
        <end position="719"/>
    </location>
</feature>
<dbReference type="EMBL" id="LSMT01000161">
    <property type="protein sequence ID" value="PFX25037.1"/>
    <property type="molecule type" value="Genomic_DNA"/>
</dbReference>
<dbReference type="Pfam" id="PF00059">
    <property type="entry name" value="Lectin_C"/>
    <property type="match status" value="1"/>
</dbReference>
<feature type="domain" description="GAIN-B" evidence="12">
    <location>
        <begin position="300"/>
        <end position="466"/>
    </location>
</feature>
<feature type="transmembrane region" description="Helical" evidence="9">
    <location>
        <begin position="511"/>
        <end position="531"/>
    </location>
</feature>
<feature type="transmembrane region" description="Helical" evidence="9">
    <location>
        <begin position="478"/>
        <end position="504"/>
    </location>
</feature>
<keyword evidence="15" id="KW-1185">Reference proteome</keyword>
<dbReference type="SMART" id="SM00303">
    <property type="entry name" value="GPS"/>
    <property type="match status" value="1"/>
</dbReference>
<evidence type="ECO:0000259" key="11">
    <source>
        <dbReference type="PROSITE" id="PS50041"/>
    </source>
</evidence>
<dbReference type="Proteomes" id="UP000225706">
    <property type="component" value="Unassembled WGS sequence"/>
</dbReference>
<evidence type="ECO:0000259" key="13">
    <source>
        <dbReference type="PROSITE" id="PS50261"/>
    </source>
</evidence>
<evidence type="ECO:0000313" key="15">
    <source>
        <dbReference type="Proteomes" id="UP000225706"/>
    </source>
</evidence>
<feature type="domain" description="C-type lectin" evidence="11">
    <location>
        <begin position="39"/>
        <end position="167"/>
    </location>
</feature>
<feature type="chain" id="PRO_5013151777" evidence="10">
    <location>
        <begin position="28"/>
        <end position="841"/>
    </location>
</feature>
<dbReference type="InterPro" id="IPR046338">
    <property type="entry name" value="GAIN_dom_sf"/>
</dbReference>
<evidence type="ECO:0000256" key="6">
    <source>
        <dbReference type="ARBA" id="ARBA00023157"/>
    </source>
</evidence>
<feature type="transmembrane region" description="Helical" evidence="9">
    <location>
        <begin position="582"/>
        <end position="602"/>
    </location>
</feature>
<evidence type="ECO:0000313" key="14">
    <source>
        <dbReference type="EMBL" id="PFX25037.1"/>
    </source>
</evidence>
<feature type="compositionally biased region" description="Polar residues" evidence="8">
    <location>
        <begin position="191"/>
        <end position="211"/>
    </location>
</feature>
<feature type="compositionally biased region" description="Low complexity" evidence="8">
    <location>
        <begin position="790"/>
        <end position="799"/>
    </location>
</feature>
<dbReference type="GO" id="GO:0007166">
    <property type="term" value="P:cell surface receptor signaling pathway"/>
    <property type="evidence" value="ECO:0007669"/>
    <property type="project" value="InterPro"/>
</dbReference>
<evidence type="ECO:0000256" key="1">
    <source>
        <dbReference type="ARBA" id="ARBA00004141"/>
    </source>
</evidence>
<dbReference type="PROSITE" id="PS50041">
    <property type="entry name" value="C_TYPE_LECTIN_2"/>
    <property type="match status" value="1"/>
</dbReference>
<feature type="signal peptide" evidence="10">
    <location>
        <begin position="1"/>
        <end position="27"/>
    </location>
</feature>
<keyword evidence="10" id="KW-0732">Signal</keyword>
<dbReference type="CDD" id="cd00037">
    <property type="entry name" value="CLECT"/>
    <property type="match status" value="1"/>
</dbReference>
<dbReference type="PANTHER" id="PTHR12011">
    <property type="entry name" value="ADHESION G-PROTEIN COUPLED RECEPTOR"/>
    <property type="match status" value="1"/>
</dbReference>
<dbReference type="SMART" id="SM00034">
    <property type="entry name" value="CLECT"/>
    <property type="match status" value="1"/>
</dbReference>
<dbReference type="Pfam" id="PF00002">
    <property type="entry name" value="7tm_2"/>
    <property type="match status" value="1"/>
</dbReference>
<dbReference type="SUPFAM" id="SSF56436">
    <property type="entry name" value="C-type lectin-like"/>
    <property type="match status" value="1"/>
</dbReference>
<keyword evidence="6" id="KW-1015">Disulfide bond</keyword>
<dbReference type="Gene3D" id="1.20.1070.10">
    <property type="entry name" value="Rhodopsin 7-helix transmembrane proteins"/>
    <property type="match status" value="1"/>
</dbReference>
<feature type="transmembrane region" description="Helical" evidence="9">
    <location>
        <begin position="537"/>
        <end position="561"/>
    </location>
</feature>
<sequence length="841" mass="94704">MIGFLFLTKTLTTAIVMLLVCHGQASSNQDNCLDGWTLNDSSCYYLYTDAKSKLGFWNALKWCEKRNASLTSVLSEKENTFLNHLINKTKPRPKETFFIGLRRKYNSNVIGWVDKQTYNYTNWYRNQDPSSHDDKSKNETGRRCAYYNHVHQWEIDYCKTKRLFICKRLKKVEEYPLPMIGDRNTKESLPEHTQSSTPSPTKATEPSTGKETLQLKVEDALKKLDETLKSLEGASLNQSTAGRIMKELGTDLDSIMNPVGMAQPSLPLDQISQVVQKGEKIGEVLVQGLMRGEGGITEPKSIQINTESLVSLKITSFKLIHGGAEAVSFPKDAEQTNNINLPSSLIWRAQDQDGVSIVSLLLSNISVTADPQAHNVLDSGIMSSTILFNNGSKFNNLSQPVVINLSAVSEVNNESLRTCVYLDLTTDLPTWSSSGCVVYEVSSSHTVCHCYHMTSFAVLMDVHGAYEGDAISEKHKTILSIVSIVGCLIALVCYIILLFAFFFLRRRSETLNIHMNLAAAEAFAIFVFLIAYPGARIKAACFAFAVLLHYFQLAAFCWMMAEGINLLRGMVKVFRVTSKLRTYFLFAWGAPAIAVAVTASISRHQYVRDDFCWISHQVIWSFAGPVALILLVNVIALIVAIKTVVQKARYKERSPKKSGVELEMRAAFKTLVILAPLLGLTWLLGFISIHNTSLVFQYLFAVLNSMQGLYFLIAQYWFDDEIKKNAHRASNRVKRLFSLSGTRSTSPWTGPSNVDKEQRGDRSDKENQKQCPPPQDINHQQLDCNRNKNLEQQQEQKQTTNKEHFDAITHKQQHSDKDFPNEKEETAGKMAIKEHSIDTYL</sequence>
<dbReference type="GO" id="GO:0005886">
    <property type="term" value="C:plasma membrane"/>
    <property type="evidence" value="ECO:0007669"/>
    <property type="project" value="TreeGrafter"/>
</dbReference>
<evidence type="ECO:0000256" key="10">
    <source>
        <dbReference type="SAM" id="SignalP"/>
    </source>
</evidence>
<evidence type="ECO:0000256" key="3">
    <source>
        <dbReference type="ARBA" id="ARBA00022692"/>
    </source>
</evidence>
<dbReference type="PRINTS" id="PR00249">
    <property type="entry name" value="GPCRSECRETIN"/>
</dbReference>
<keyword evidence="3 9" id="KW-0812">Transmembrane</keyword>
<proteinExistence type="inferred from homology"/>
<dbReference type="SUPFAM" id="SSF81321">
    <property type="entry name" value="Family A G protein-coupled receptor-like"/>
    <property type="match status" value="1"/>
</dbReference>
<dbReference type="OrthoDB" id="1100386at2759"/>
<dbReference type="Gene3D" id="2.60.220.50">
    <property type="match status" value="1"/>
</dbReference>
<dbReference type="AlphaFoldDB" id="A0A2B4S8W6"/>
<dbReference type="PROSITE" id="PS50221">
    <property type="entry name" value="GAIN_B"/>
    <property type="match status" value="1"/>
</dbReference>
<evidence type="ECO:0000256" key="4">
    <source>
        <dbReference type="ARBA" id="ARBA00022989"/>
    </source>
</evidence>
<dbReference type="PANTHER" id="PTHR12011:SF347">
    <property type="entry name" value="FI21270P1-RELATED"/>
    <property type="match status" value="1"/>
</dbReference>
<evidence type="ECO:0000256" key="9">
    <source>
        <dbReference type="SAM" id="Phobius"/>
    </source>
</evidence>
<evidence type="ECO:0000256" key="7">
    <source>
        <dbReference type="ARBA" id="ARBA00023180"/>
    </source>
</evidence>
<comment type="subcellular location">
    <subcellularLocation>
        <location evidence="1">Membrane</location>
        <topology evidence="1">Multi-pass membrane protein</topology>
    </subcellularLocation>
</comment>
<evidence type="ECO:0000256" key="5">
    <source>
        <dbReference type="ARBA" id="ARBA00023136"/>
    </source>
</evidence>
<dbReference type="InterPro" id="IPR016186">
    <property type="entry name" value="C-type_lectin-like/link_sf"/>
</dbReference>
<organism evidence="14 15">
    <name type="scientific">Stylophora pistillata</name>
    <name type="common">Smooth cauliflower coral</name>
    <dbReference type="NCBI Taxonomy" id="50429"/>
    <lineage>
        <taxon>Eukaryota</taxon>
        <taxon>Metazoa</taxon>
        <taxon>Cnidaria</taxon>
        <taxon>Anthozoa</taxon>
        <taxon>Hexacorallia</taxon>
        <taxon>Scleractinia</taxon>
        <taxon>Astrocoeniina</taxon>
        <taxon>Pocilloporidae</taxon>
        <taxon>Stylophora</taxon>
    </lineage>
</organism>
<evidence type="ECO:0000259" key="12">
    <source>
        <dbReference type="PROSITE" id="PS50221"/>
    </source>
</evidence>
<accession>A0A2B4S8W6</accession>
<protein>
    <submittedName>
        <fullName evidence="14">Latrophilin-3</fullName>
    </submittedName>
</protein>
<dbReference type="InterPro" id="IPR017981">
    <property type="entry name" value="GPCR_2-like_7TM"/>
</dbReference>
<evidence type="ECO:0000256" key="2">
    <source>
        <dbReference type="ARBA" id="ARBA00007343"/>
    </source>
</evidence>
<dbReference type="STRING" id="50429.A0A2B4S8W6"/>
<comment type="caution">
    <text evidence="14">The sequence shown here is derived from an EMBL/GenBank/DDBJ whole genome shotgun (WGS) entry which is preliminary data.</text>
</comment>